<dbReference type="InParanoid" id="A0A7I4EJ17"/>
<dbReference type="GeneID" id="112286915"/>
<name>A0A7I4EJ17_PHYPA</name>
<dbReference type="PROSITE" id="PS51671">
    <property type="entry name" value="ACT"/>
    <property type="match status" value="1"/>
</dbReference>
<evidence type="ECO:0000259" key="7">
    <source>
        <dbReference type="PROSITE" id="PS51671"/>
    </source>
</evidence>
<dbReference type="GO" id="GO:0005634">
    <property type="term" value="C:nucleus"/>
    <property type="evidence" value="ECO:0000318"/>
    <property type="project" value="GO_Central"/>
</dbReference>
<evidence type="ECO:0000259" key="6">
    <source>
        <dbReference type="PROSITE" id="PS50888"/>
    </source>
</evidence>
<evidence type="ECO:0000256" key="3">
    <source>
        <dbReference type="ARBA" id="ARBA00023163"/>
    </source>
</evidence>
<dbReference type="SUPFAM" id="SSF55021">
    <property type="entry name" value="ACT-like"/>
    <property type="match status" value="1"/>
</dbReference>
<keyword evidence="4" id="KW-0539">Nucleus</keyword>
<evidence type="ECO:0000313" key="8">
    <source>
        <dbReference type="EnsemblPlants" id="Pp3c9_1880V3.5"/>
    </source>
</evidence>
<sequence>MLRIRGSECRELRGIVATIEGFAVTIHAESFTCRTGGGRGYRPGGFCHSAAFRLFVSSKSGLRGKRLHVKHLDPDTMDTRTGRTDTFPMPVTNIDVYNRSGQVIEAGSKSYAPSTDKITMQSEVLFQPAQRFDSRTDSEFLRKLKENPRAELKRGSSERFHLSNAEMDDVKRKYGWNDTKDSLELIYPDQYHPVMNDKKPSSIKESQDLGIQDWLPECGELPDRKLSRPYSMARKYDDASAARSSMHGSQYLAQLAEAHKFSLEPASESNNLAEWVDIPDVKQKLLRSESEPSYALVSPSEKQTQSCDMEQQLRRAGSISSEEFVEFEVPPGRGRRHNNNTSGLASKNLVSERKRRKKLNDGLYTLRSLVPKISKMDKASIVGDSIVYVKELQQQIQSMESEIAEMEENLLSSTGVAAECSGGSRDSTSLESKEPAAGSSSSCEKGTEEAMLGVELNDNTVLAASEKTSSSADSQGPSQEHSPVVQRKIINMEVAKMEDKTYQLRATCQKGPGILVQLTRALESLDVDILTAHHTSFQENMLDTFIVEMRSLDVKEAEHVRKALLDAVAQHGLAVQV</sequence>
<proteinExistence type="predicted"/>
<dbReference type="PANTHER" id="PTHR31945:SF144">
    <property type="entry name" value="BHLH DOMAIN-CONTAINING PROTEIN"/>
    <property type="match status" value="1"/>
</dbReference>
<dbReference type="SUPFAM" id="SSF47459">
    <property type="entry name" value="HLH, helix-loop-helix DNA-binding domain"/>
    <property type="match status" value="1"/>
</dbReference>
<dbReference type="OrthoDB" id="1886792at2759"/>
<dbReference type="Gene3D" id="3.30.70.260">
    <property type="match status" value="1"/>
</dbReference>
<evidence type="ECO:0000256" key="4">
    <source>
        <dbReference type="ARBA" id="ARBA00023242"/>
    </source>
</evidence>
<dbReference type="Gramene" id="Pp3c9_1880V3.5">
    <property type="protein sequence ID" value="Pp3c9_1880V3.5"/>
    <property type="gene ID" value="Pp3c9_1880"/>
</dbReference>
<dbReference type="EMBL" id="ABEU02000009">
    <property type="status" value="NOT_ANNOTATED_CDS"/>
    <property type="molecule type" value="Genomic_DNA"/>
</dbReference>
<dbReference type="GO" id="GO:0006355">
    <property type="term" value="P:regulation of DNA-templated transcription"/>
    <property type="evidence" value="ECO:0000318"/>
    <property type="project" value="GO_Central"/>
</dbReference>
<dbReference type="InterPro" id="IPR045865">
    <property type="entry name" value="ACT-like_dom_sf"/>
</dbReference>
<keyword evidence="9" id="KW-1185">Reference proteome</keyword>
<evidence type="ECO:0000256" key="2">
    <source>
        <dbReference type="ARBA" id="ARBA00023015"/>
    </source>
</evidence>
<reference evidence="8" key="3">
    <citation type="submission" date="2020-12" db="UniProtKB">
        <authorList>
            <consortium name="EnsemblPlants"/>
        </authorList>
    </citation>
    <scope>IDENTIFICATION</scope>
</reference>
<dbReference type="GO" id="GO:0003700">
    <property type="term" value="F:DNA-binding transcription factor activity"/>
    <property type="evidence" value="ECO:0000318"/>
    <property type="project" value="GO_Central"/>
</dbReference>
<dbReference type="InterPro" id="IPR011598">
    <property type="entry name" value="bHLH_dom"/>
</dbReference>
<dbReference type="GO" id="GO:0043565">
    <property type="term" value="F:sequence-specific DNA binding"/>
    <property type="evidence" value="ECO:0000318"/>
    <property type="project" value="GO_Central"/>
</dbReference>
<evidence type="ECO:0000256" key="5">
    <source>
        <dbReference type="SAM" id="MobiDB-lite"/>
    </source>
</evidence>
<dbReference type="SMART" id="SM00353">
    <property type="entry name" value="HLH"/>
    <property type="match status" value="1"/>
</dbReference>
<dbReference type="GO" id="GO:0046983">
    <property type="term" value="F:protein dimerization activity"/>
    <property type="evidence" value="ECO:0007669"/>
    <property type="project" value="InterPro"/>
</dbReference>
<dbReference type="Gene3D" id="4.10.280.10">
    <property type="entry name" value="Helix-loop-helix DNA-binding domain"/>
    <property type="match status" value="1"/>
</dbReference>
<dbReference type="Pfam" id="PF00010">
    <property type="entry name" value="HLH"/>
    <property type="match status" value="1"/>
</dbReference>
<dbReference type="Pfam" id="PF22754">
    <property type="entry name" value="bHLH-TF_ACT-like_plant"/>
    <property type="match status" value="1"/>
</dbReference>
<evidence type="ECO:0008006" key="10">
    <source>
        <dbReference type="Google" id="ProtNLM"/>
    </source>
</evidence>
<protein>
    <recommendedName>
        <fullName evidence="10">BHLH domain-containing protein</fullName>
    </recommendedName>
</protein>
<dbReference type="AlphaFoldDB" id="A0A7I4EJ17"/>
<dbReference type="Proteomes" id="UP000006727">
    <property type="component" value="Chromosome 9"/>
</dbReference>
<feature type="region of interest" description="Disordered" evidence="5">
    <location>
        <begin position="415"/>
        <end position="447"/>
    </location>
</feature>
<dbReference type="InterPro" id="IPR002912">
    <property type="entry name" value="ACT_dom"/>
</dbReference>
<dbReference type="PROSITE" id="PS50888">
    <property type="entry name" value="BHLH"/>
    <property type="match status" value="1"/>
</dbReference>
<reference evidence="8 9" key="1">
    <citation type="journal article" date="2008" name="Science">
        <title>The Physcomitrella genome reveals evolutionary insights into the conquest of land by plants.</title>
        <authorList>
            <person name="Rensing S."/>
            <person name="Lang D."/>
            <person name="Zimmer A."/>
            <person name="Terry A."/>
            <person name="Salamov A."/>
            <person name="Shapiro H."/>
            <person name="Nishiyama T."/>
            <person name="Perroud P.-F."/>
            <person name="Lindquist E."/>
            <person name="Kamisugi Y."/>
            <person name="Tanahashi T."/>
            <person name="Sakakibara K."/>
            <person name="Fujita T."/>
            <person name="Oishi K."/>
            <person name="Shin-I T."/>
            <person name="Kuroki Y."/>
            <person name="Toyoda A."/>
            <person name="Suzuki Y."/>
            <person name="Hashimoto A."/>
            <person name="Yamaguchi K."/>
            <person name="Sugano A."/>
            <person name="Kohara Y."/>
            <person name="Fujiyama A."/>
            <person name="Anterola A."/>
            <person name="Aoki S."/>
            <person name="Ashton N."/>
            <person name="Barbazuk W.B."/>
            <person name="Barker E."/>
            <person name="Bennetzen J."/>
            <person name="Bezanilla M."/>
            <person name="Blankenship R."/>
            <person name="Cho S.H."/>
            <person name="Dutcher S."/>
            <person name="Estelle M."/>
            <person name="Fawcett J.A."/>
            <person name="Gundlach H."/>
            <person name="Hanada K."/>
            <person name="Heyl A."/>
            <person name="Hicks K.A."/>
            <person name="Hugh J."/>
            <person name="Lohr M."/>
            <person name="Mayer K."/>
            <person name="Melkozernov A."/>
            <person name="Murata T."/>
            <person name="Nelson D."/>
            <person name="Pils B."/>
            <person name="Prigge M."/>
            <person name="Reiss B."/>
            <person name="Renner T."/>
            <person name="Rombauts S."/>
            <person name="Rushton P."/>
            <person name="Sanderfoot A."/>
            <person name="Schween G."/>
            <person name="Shiu S.-H."/>
            <person name="Stueber K."/>
            <person name="Theodoulou F.L."/>
            <person name="Tu H."/>
            <person name="Van de Peer Y."/>
            <person name="Verrier P.J."/>
            <person name="Waters E."/>
            <person name="Wood A."/>
            <person name="Yang L."/>
            <person name="Cove D."/>
            <person name="Cuming A."/>
            <person name="Hasebe M."/>
            <person name="Lucas S."/>
            <person name="Mishler D.B."/>
            <person name="Reski R."/>
            <person name="Grigoriev I."/>
            <person name="Quatrano R.S."/>
            <person name="Boore J.L."/>
        </authorList>
    </citation>
    <scope>NUCLEOTIDE SEQUENCE [LARGE SCALE GENOMIC DNA]</scope>
    <source>
        <strain evidence="8 9">cv. Gransden 2004</strain>
    </source>
</reference>
<keyword evidence="2" id="KW-0805">Transcription regulation</keyword>
<dbReference type="EnsemblPlants" id="Pp3c9_1880V3.5">
    <property type="protein sequence ID" value="Pp3c9_1880V3.5"/>
    <property type="gene ID" value="Pp3c9_1880"/>
</dbReference>
<feature type="domain" description="ACT" evidence="7">
    <location>
        <begin position="503"/>
        <end position="577"/>
    </location>
</feature>
<organism evidence="8 9">
    <name type="scientific">Physcomitrium patens</name>
    <name type="common">Spreading-leaved earth moss</name>
    <name type="synonym">Physcomitrella patens</name>
    <dbReference type="NCBI Taxonomy" id="3218"/>
    <lineage>
        <taxon>Eukaryota</taxon>
        <taxon>Viridiplantae</taxon>
        <taxon>Streptophyta</taxon>
        <taxon>Embryophyta</taxon>
        <taxon>Bryophyta</taxon>
        <taxon>Bryophytina</taxon>
        <taxon>Bryopsida</taxon>
        <taxon>Funariidae</taxon>
        <taxon>Funariales</taxon>
        <taxon>Funariaceae</taxon>
        <taxon>Physcomitrium</taxon>
    </lineage>
</organism>
<feature type="domain" description="BHLH" evidence="6">
    <location>
        <begin position="343"/>
        <end position="392"/>
    </location>
</feature>
<evidence type="ECO:0000313" key="9">
    <source>
        <dbReference type="Proteomes" id="UP000006727"/>
    </source>
</evidence>
<dbReference type="InterPro" id="IPR036638">
    <property type="entry name" value="HLH_DNA-bd_sf"/>
</dbReference>
<comment type="subcellular location">
    <subcellularLocation>
        <location evidence="1">Nucleus</location>
    </subcellularLocation>
</comment>
<dbReference type="InterPro" id="IPR054502">
    <property type="entry name" value="bHLH-TF_ACT-like_plant"/>
</dbReference>
<accession>A0A7I4EJ17</accession>
<reference evidence="8 9" key="2">
    <citation type="journal article" date="2018" name="Plant J.">
        <title>The Physcomitrella patens chromosome-scale assembly reveals moss genome structure and evolution.</title>
        <authorList>
            <person name="Lang D."/>
            <person name="Ullrich K.K."/>
            <person name="Murat F."/>
            <person name="Fuchs J."/>
            <person name="Jenkins J."/>
            <person name="Haas F.B."/>
            <person name="Piednoel M."/>
            <person name="Gundlach H."/>
            <person name="Van Bel M."/>
            <person name="Meyberg R."/>
            <person name="Vives C."/>
            <person name="Morata J."/>
            <person name="Symeonidi A."/>
            <person name="Hiss M."/>
            <person name="Muchero W."/>
            <person name="Kamisugi Y."/>
            <person name="Saleh O."/>
            <person name="Blanc G."/>
            <person name="Decker E.L."/>
            <person name="van Gessel N."/>
            <person name="Grimwood J."/>
            <person name="Hayes R.D."/>
            <person name="Graham S.W."/>
            <person name="Gunter L.E."/>
            <person name="McDaniel S.F."/>
            <person name="Hoernstein S.N.W."/>
            <person name="Larsson A."/>
            <person name="Li F.W."/>
            <person name="Perroud P.F."/>
            <person name="Phillips J."/>
            <person name="Ranjan P."/>
            <person name="Rokshar D.S."/>
            <person name="Rothfels C.J."/>
            <person name="Schneider L."/>
            <person name="Shu S."/>
            <person name="Stevenson D.W."/>
            <person name="Thummler F."/>
            <person name="Tillich M."/>
            <person name="Villarreal Aguilar J.C."/>
            <person name="Widiez T."/>
            <person name="Wong G.K."/>
            <person name="Wymore A."/>
            <person name="Zhang Y."/>
            <person name="Zimmer A.D."/>
            <person name="Quatrano R.S."/>
            <person name="Mayer K.F.X."/>
            <person name="Goodstein D."/>
            <person name="Casacuberta J.M."/>
            <person name="Vandepoele K."/>
            <person name="Reski R."/>
            <person name="Cuming A.C."/>
            <person name="Tuskan G.A."/>
            <person name="Maumus F."/>
            <person name="Salse J."/>
            <person name="Schmutz J."/>
            <person name="Rensing S.A."/>
        </authorList>
    </citation>
    <scope>NUCLEOTIDE SEQUENCE [LARGE SCALE GENOMIC DNA]</scope>
    <source>
        <strain evidence="8 9">cv. Gransden 2004</strain>
    </source>
</reference>
<gene>
    <name evidence="8" type="primary">LOC112286915</name>
</gene>
<dbReference type="PANTHER" id="PTHR31945">
    <property type="entry name" value="TRANSCRIPTION FACTOR SCREAM2-RELATED"/>
    <property type="match status" value="1"/>
</dbReference>
<evidence type="ECO:0000256" key="1">
    <source>
        <dbReference type="ARBA" id="ARBA00004123"/>
    </source>
</evidence>
<dbReference type="KEGG" id="ppp:112286915"/>
<keyword evidence="3" id="KW-0804">Transcription</keyword>
<dbReference type="InterPro" id="IPR051358">
    <property type="entry name" value="TF_AMS/ICE1/BHLH6-like"/>
</dbReference>
<dbReference type="RefSeq" id="XP_024385079.1">
    <property type="nucleotide sequence ID" value="XM_024529311.2"/>
</dbReference>